<name>A0A016WCQ1_9BILA</name>
<keyword evidence="2" id="KW-1185">Reference proteome</keyword>
<evidence type="ECO:0000313" key="1">
    <source>
        <dbReference type="EMBL" id="EYC36798.1"/>
    </source>
</evidence>
<gene>
    <name evidence="1" type="primary">Acey_s0855.g2708</name>
    <name evidence="1" type="ORF">Y032_0855g2708</name>
</gene>
<dbReference type="AlphaFoldDB" id="A0A016WCQ1"/>
<reference evidence="2" key="1">
    <citation type="journal article" date="2015" name="Nat. Genet.">
        <title>The genome and transcriptome of the zoonotic hookworm Ancylostoma ceylanicum identify infection-specific gene families.</title>
        <authorList>
            <person name="Schwarz E.M."/>
            <person name="Hu Y."/>
            <person name="Antoshechkin I."/>
            <person name="Miller M.M."/>
            <person name="Sternberg P.W."/>
            <person name="Aroian R.V."/>
        </authorList>
    </citation>
    <scope>NUCLEOTIDE SEQUENCE</scope>
    <source>
        <strain evidence="2">HY135</strain>
    </source>
</reference>
<dbReference type="EMBL" id="JARK01000455">
    <property type="protein sequence ID" value="EYC36798.1"/>
    <property type="molecule type" value="Genomic_DNA"/>
</dbReference>
<evidence type="ECO:0000313" key="2">
    <source>
        <dbReference type="Proteomes" id="UP000024635"/>
    </source>
</evidence>
<protein>
    <submittedName>
        <fullName evidence="1">Uncharacterized protein</fullName>
    </submittedName>
</protein>
<dbReference type="Proteomes" id="UP000024635">
    <property type="component" value="Unassembled WGS sequence"/>
</dbReference>
<comment type="caution">
    <text evidence="1">The sequence shown here is derived from an EMBL/GenBank/DDBJ whole genome shotgun (WGS) entry which is preliminary data.</text>
</comment>
<proteinExistence type="predicted"/>
<organism evidence="1 2">
    <name type="scientific">Ancylostoma ceylanicum</name>
    <dbReference type="NCBI Taxonomy" id="53326"/>
    <lineage>
        <taxon>Eukaryota</taxon>
        <taxon>Metazoa</taxon>
        <taxon>Ecdysozoa</taxon>
        <taxon>Nematoda</taxon>
        <taxon>Chromadorea</taxon>
        <taxon>Rhabditida</taxon>
        <taxon>Rhabditina</taxon>
        <taxon>Rhabditomorpha</taxon>
        <taxon>Strongyloidea</taxon>
        <taxon>Ancylostomatidae</taxon>
        <taxon>Ancylostomatinae</taxon>
        <taxon>Ancylostoma</taxon>
    </lineage>
</organism>
<accession>A0A016WCQ1</accession>
<dbReference type="OrthoDB" id="8875634at2759"/>
<sequence>MSNYQENPDSPLRRRFHPHKIACRNDVAWMFEQWDGDNNGLLSKALKTTPTRHIDDDELRPNTFIACSRICSCIMNNKNLLQKFMKVSNINDFL</sequence>